<dbReference type="FunFam" id="1.10.10.60:FF:000141">
    <property type="entry name" value="TetR family transcriptional regulator"/>
    <property type="match status" value="1"/>
</dbReference>
<keyword evidence="1" id="KW-0805">Transcription regulation</keyword>
<dbReference type="InterPro" id="IPR001647">
    <property type="entry name" value="HTH_TetR"/>
</dbReference>
<dbReference type="Gene3D" id="1.10.10.60">
    <property type="entry name" value="Homeodomain-like"/>
    <property type="match status" value="1"/>
</dbReference>
<reference evidence="7 8" key="2">
    <citation type="submission" date="2019-02" db="EMBL/GenBank/DDBJ databases">
        <title>'Lichenibacterium ramalinii' gen. nov. sp. nov., 'Lichenibacterium minor' gen. nov. sp. nov.</title>
        <authorList>
            <person name="Pankratov T."/>
        </authorList>
    </citation>
    <scope>NUCLEOTIDE SEQUENCE [LARGE SCALE GENOMIC DNA]</scope>
    <source>
        <strain evidence="7 8">RmlP026</strain>
    </source>
</reference>
<evidence type="ECO:0000313" key="8">
    <source>
        <dbReference type="Proteomes" id="UP000290759"/>
    </source>
</evidence>
<feature type="DNA-binding region" description="H-T-H motif" evidence="4">
    <location>
        <begin position="73"/>
        <end position="92"/>
    </location>
</feature>
<feature type="domain" description="HTH tetR-type" evidence="6">
    <location>
        <begin position="50"/>
        <end position="110"/>
    </location>
</feature>
<dbReference type="InterPro" id="IPR050109">
    <property type="entry name" value="HTH-type_TetR-like_transc_reg"/>
</dbReference>
<dbReference type="OrthoDB" id="9816431at2"/>
<accession>A0A4Q2UF87</accession>
<dbReference type="Pfam" id="PF00440">
    <property type="entry name" value="TetR_N"/>
    <property type="match status" value="1"/>
</dbReference>
<dbReference type="InterPro" id="IPR039536">
    <property type="entry name" value="TetR_C_Proteobacteria"/>
</dbReference>
<dbReference type="PROSITE" id="PS50977">
    <property type="entry name" value="HTH_TETR_2"/>
    <property type="match status" value="1"/>
</dbReference>
<dbReference type="PRINTS" id="PR00455">
    <property type="entry name" value="HTHTETR"/>
</dbReference>
<dbReference type="Pfam" id="PF14246">
    <property type="entry name" value="TetR_C_7"/>
    <property type="match status" value="1"/>
</dbReference>
<dbReference type="Proteomes" id="UP000290759">
    <property type="component" value="Unassembled WGS sequence"/>
</dbReference>
<evidence type="ECO:0000256" key="2">
    <source>
        <dbReference type="ARBA" id="ARBA00023125"/>
    </source>
</evidence>
<evidence type="ECO:0000259" key="6">
    <source>
        <dbReference type="PROSITE" id="PS50977"/>
    </source>
</evidence>
<feature type="region of interest" description="Disordered" evidence="5">
    <location>
        <begin position="1"/>
        <end position="50"/>
    </location>
</feature>
<protein>
    <submittedName>
        <fullName evidence="7">TetR/AcrR family transcriptional regulator</fullName>
    </submittedName>
</protein>
<sequence>MNRSGPCPTGARPAGPRPGRSAGFGVDDQEYPLAASPETTLDVPQARDDGAKRRQILDGARRVFLSTGFDGASMNEVARASGVSKGTLYVYFASKEELFAALLRAEKREQAEQVCRFDDGGPDVRATLDAFGARFMDLLLRPDSLAHLRTVMAVAPKFPEIGRAYYEAGPETGRRRLAVYFDRQVEAGRLAMPDTLAAAQQFFDLCKAGLFLEVLLCVVPRPAQGEIEAQVKRAVDLFLRAYAAA</sequence>
<comment type="caution">
    <text evidence="7">The sequence shown here is derived from an EMBL/GenBank/DDBJ whole genome shotgun (WGS) entry which is preliminary data.</text>
</comment>
<dbReference type="PANTHER" id="PTHR30055">
    <property type="entry name" value="HTH-TYPE TRANSCRIPTIONAL REGULATOR RUTR"/>
    <property type="match status" value="1"/>
</dbReference>
<dbReference type="InterPro" id="IPR023772">
    <property type="entry name" value="DNA-bd_HTH_TetR-type_CS"/>
</dbReference>
<dbReference type="InterPro" id="IPR009057">
    <property type="entry name" value="Homeodomain-like_sf"/>
</dbReference>
<dbReference type="PANTHER" id="PTHR30055:SF146">
    <property type="entry name" value="HTH-TYPE TRANSCRIPTIONAL DUAL REGULATOR CECR"/>
    <property type="match status" value="1"/>
</dbReference>
<organism evidence="7 8">
    <name type="scientific">Lichenibacterium minor</name>
    <dbReference type="NCBI Taxonomy" id="2316528"/>
    <lineage>
        <taxon>Bacteria</taxon>
        <taxon>Pseudomonadati</taxon>
        <taxon>Pseudomonadota</taxon>
        <taxon>Alphaproteobacteria</taxon>
        <taxon>Hyphomicrobiales</taxon>
        <taxon>Lichenihabitantaceae</taxon>
        <taxon>Lichenibacterium</taxon>
    </lineage>
</organism>
<evidence type="ECO:0000313" key="7">
    <source>
        <dbReference type="EMBL" id="RYC33786.1"/>
    </source>
</evidence>
<keyword evidence="2 4" id="KW-0238">DNA-binding</keyword>
<evidence type="ECO:0000256" key="3">
    <source>
        <dbReference type="ARBA" id="ARBA00023163"/>
    </source>
</evidence>
<gene>
    <name evidence="7" type="ORF">D3273_00585</name>
</gene>
<evidence type="ECO:0000256" key="1">
    <source>
        <dbReference type="ARBA" id="ARBA00023015"/>
    </source>
</evidence>
<proteinExistence type="predicted"/>
<name>A0A4Q2UF87_9HYPH</name>
<feature type="compositionally biased region" description="Low complexity" evidence="5">
    <location>
        <begin position="1"/>
        <end position="23"/>
    </location>
</feature>
<dbReference type="PROSITE" id="PS01081">
    <property type="entry name" value="HTH_TETR_1"/>
    <property type="match status" value="1"/>
</dbReference>
<dbReference type="SUPFAM" id="SSF46689">
    <property type="entry name" value="Homeodomain-like"/>
    <property type="match status" value="1"/>
</dbReference>
<dbReference type="AlphaFoldDB" id="A0A4Q2UF87"/>
<dbReference type="SUPFAM" id="SSF48498">
    <property type="entry name" value="Tetracyclin repressor-like, C-terminal domain"/>
    <property type="match status" value="1"/>
</dbReference>
<keyword evidence="3" id="KW-0804">Transcription</keyword>
<evidence type="ECO:0000256" key="4">
    <source>
        <dbReference type="PROSITE-ProRule" id="PRU00335"/>
    </source>
</evidence>
<evidence type="ECO:0000256" key="5">
    <source>
        <dbReference type="SAM" id="MobiDB-lite"/>
    </source>
</evidence>
<reference evidence="7 8" key="1">
    <citation type="submission" date="2018-12" db="EMBL/GenBank/DDBJ databases">
        <authorList>
            <person name="Grouzdev D.S."/>
            <person name="Krutkina M.S."/>
        </authorList>
    </citation>
    <scope>NUCLEOTIDE SEQUENCE [LARGE SCALE GENOMIC DNA]</scope>
    <source>
        <strain evidence="7 8">RmlP026</strain>
    </source>
</reference>
<dbReference type="Gene3D" id="1.10.357.10">
    <property type="entry name" value="Tetracycline Repressor, domain 2"/>
    <property type="match status" value="1"/>
</dbReference>
<dbReference type="GO" id="GO:0000976">
    <property type="term" value="F:transcription cis-regulatory region binding"/>
    <property type="evidence" value="ECO:0007669"/>
    <property type="project" value="TreeGrafter"/>
</dbReference>
<dbReference type="EMBL" id="QYBB01000001">
    <property type="protein sequence ID" value="RYC33786.1"/>
    <property type="molecule type" value="Genomic_DNA"/>
</dbReference>
<keyword evidence="8" id="KW-1185">Reference proteome</keyword>
<dbReference type="InterPro" id="IPR036271">
    <property type="entry name" value="Tet_transcr_reg_TetR-rel_C_sf"/>
</dbReference>
<dbReference type="GO" id="GO:0003700">
    <property type="term" value="F:DNA-binding transcription factor activity"/>
    <property type="evidence" value="ECO:0007669"/>
    <property type="project" value="TreeGrafter"/>
</dbReference>